<dbReference type="Gene3D" id="3.30.530.20">
    <property type="match status" value="1"/>
</dbReference>
<accession>A0A979GTX8</accession>
<comment type="similarity">
    <text evidence="1">Belongs to the AHA1 family.</text>
</comment>
<sequence>MLPDQLKRPSISILPLLLTISPWIYTEDFPAYYQVNYSCLFPTFAPMKDYKKHFIIPAPPEDLYKALTNPVTIQLWTGEPAEMSTEPGTEFSLWGDSIVGMNLEFEEDKKIVQEWYFGEQEDASIVTIILHPNKKGTDVELRHTNIPDEAYEDIVGGWNETYFGALIDFYTE</sequence>
<name>A0A979GTX8_CHIPD</name>
<protein>
    <submittedName>
        <fullName evidence="3">Activator of Hsp90 ATPase 1 family protein</fullName>
    </submittedName>
</protein>
<dbReference type="EMBL" id="CP001699">
    <property type="protein sequence ID" value="ACU62418.1"/>
    <property type="molecule type" value="Genomic_DNA"/>
</dbReference>
<feature type="domain" description="Activator of Hsp90 ATPase homologue 1/2-like C-terminal" evidence="2">
    <location>
        <begin position="58"/>
        <end position="162"/>
    </location>
</feature>
<dbReference type="InterPro" id="IPR013538">
    <property type="entry name" value="ASHA1/2-like_C"/>
</dbReference>
<evidence type="ECO:0000313" key="3">
    <source>
        <dbReference type="EMBL" id="ACU62418.1"/>
    </source>
</evidence>
<dbReference type="AlphaFoldDB" id="A0A979GTX8"/>
<gene>
    <name evidence="3" type="ordered locus">Cpin_4985</name>
</gene>
<dbReference type="Proteomes" id="UP000002215">
    <property type="component" value="Chromosome"/>
</dbReference>
<dbReference type="Pfam" id="PF08327">
    <property type="entry name" value="AHSA1"/>
    <property type="match status" value="1"/>
</dbReference>
<dbReference type="KEGG" id="cpi:Cpin_4985"/>
<proteinExistence type="inferred from homology"/>
<organism evidence="3 4">
    <name type="scientific">Chitinophaga pinensis (strain ATCC 43595 / DSM 2588 / LMG 13176 / NBRC 15968 / NCIMB 11800 / UQM 2034)</name>
    <dbReference type="NCBI Taxonomy" id="485918"/>
    <lineage>
        <taxon>Bacteria</taxon>
        <taxon>Pseudomonadati</taxon>
        <taxon>Bacteroidota</taxon>
        <taxon>Chitinophagia</taxon>
        <taxon>Chitinophagales</taxon>
        <taxon>Chitinophagaceae</taxon>
        <taxon>Chitinophaga</taxon>
    </lineage>
</organism>
<reference evidence="3 4" key="2">
    <citation type="journal article" date="2010" name="Stand. Genomic Sci.">
        <title>Complete genome sequence of Chitinophaga pinensis type strain (UQM 2034).</title>
        <authorList>
            <person name="Glavina Del Rio T."/>
            <person name="Abt B."/>
            <person name="Spring S."/>
            <person name="Lapidus A."/>
            <person name="Nolan M."/>
            <person name="Tice H."/>
            <person name="Copeland A."/>
            <person name="Cheng J.F."/>
            <person name="Chen F."/>
            <person name="Bruce D."/>
            <person name="Goodwin L."/>
            <person name="Pitluck S."/>
            <person name="Ivanova N."/>
            <person name="Mavromatis K."/>
            <person name="Mikhailova N."/>
            <person name="Pati A."/>
            <person name="Chen A."/>
            <person name="Palaniappan K."/>
            <person name="Land M."/>
            <person name="Hauser L."/>
            <person name="Chang Y.J."/>
            <person name="Jeffries C.D."/>
            <person name="Chain P."/>
            <person name="Saunders E."/>
            <person name="Detter J.C."/>
            <person name="Brettin T."/>
            <person name="Rohde M."/>
            <person name="Goker M."/>
            <person name="Bristow J."/>
            <person name="Eisen J.A."/>
            <person name="Markowitz V."/>
            <person name="Hugenholtz P."/>
            <person name="Kyrpides N.C."/>
            <person name="Klenk H.P."/>
            <person name="Lucas S."/>
        </authorList>
    </citation>
    <scope>NUCLEOTIDE SEQUENCE [LARGE SCALE GENOMIC DNA]</scope>
    <source>
        <strain evidence="4">ATCC 43595 / DSM 2588 / LMG 13176 / NBRC 15968 / NCIMB 11800 / UQM 2034</strain>
    </source>
</reference>
<dbReference type="SUPFAM" id="SSF55961">
    <property type="entry name" value="Bet v1-like"/>
    <property type="match status" value="1"/>
</dbReference>
<reference evidence="4" key="1">
    <citation type="submission" date="2009-08" db="EMBL/GenBank/DDBJ databases">
        <title>The complete genome of Chitinophaga pinensis DSM 2588.</title>
        <authorList>
            <consortium name="US DOE Joint Genome Institute (JGI-PGF)"/>
            <person name="Lucas S."/>
            <person name="Copeland A."/>
            <person name="Lapidus A."/>
            <person name="Glavina del Rio T."/>
            <person name="Dalin E."/>
            <person name="Tice H."/>
            <person name="Bruce D."/>
            <person name="Goodwin L."/>
            <person name="Pitluck S."/>
            <person name="Kyrpides N."/>
            <person name="Mavromatis K."/>
            <person name="Ivanova N."/>
            <person name="Mikhailova N."/>
            <person name="Sims D."/>
            <person name="Meinche L."/>
            <person name="Brettin T."/>
            <person name="Detter J.C."/>
            <person name="Han C."/>
            <person name="Larimer F."/>
            <person name="Land M."/>
            <person name="Hauser L."/>
            <person name="Markowitz V."/>
            <person name="Cheng J.-F."/>
            <person name="Hugenholtz P."/>
            <person name="Woyke T."/>
            <person name="Wu D."/>
            <person name="Spring S."/>
            <person name="Klenk H.-P."/>
            <person name="Eisen J.A."/>
        </authorList>
    </citation>
    <scope>NUCLEOTIDE SEQUENCE [LARGE SCALE GENOMIC DNA]</scope>
    <source>
        <strain evidence="4">ATCC 43595 / DSM 2588 / LMG 13176 / NBRC 15968 / NCIMB 11800 / UQM 2034</strain>
    </source>
</reference>
<dbReference type="InterPro" id="IPR023393">
    <property type="entry name" value="START-like_dom_sf"/>
</dbReference>
<evidence type="ECO:0000256" key="1">
    <source>
        <dbReference type="ARBA" id="ARBA00006817"/>
    </source>
</evidence>
<evidence type="ECO:0000259" key="2">
    <source>
        <dbReference type="Pfam" id="PF08327"/>
    </source>
</evidence>
<evidence type="ECO:0000313" key="4">
    <source>
        <dbReference type="Proteomes" id="UP000002215"/>
    </source>
</evidence>